<keyword evidence="1" id="KW-0472">Membrane</keyword>
<feature type="transmembrane region" description="Helical" evidence="1">
    <location>
        <begin position="37"/>
        <end position="56"/>
    </location>
</feature>
<keyword evidence="3" id="KW-1185">Reference proteome</keyword>
<evidence type="ECO:0000313" key="3">
    <source>
        <dbReference type="Proteomes" id="UP000006729"/>
    </source>
</evidence>
<dbReference type="EMBL" id="CM009303">
    <property type="protein sequence ID" value="PNT05473.1"/>
    <property type="molecule type" value="Genomic_DNA"/>
</dbReference>
<feature type="transmembrane region" description="Helical" evidence="1">
    <location>
        <begin position="92"/>
        <end position="112"/>
    </location>
</feature>
<proteinExistence type="predicted"/>
<protein>
    <submittedName>
        <fullName evidence="2">Uncharacterized protein</fullName>
    </submittedName>
</protein>
<sequence length="124" mass="14190">MHLRRSLNLHCTVKSIHTHSPMYIISGQWLHIFSQSLYCFHSLLFPFLHLLLLWLLKKVNPLKMLLPKARGRDGLSTATTDSSPSCKLQDTMWSPVGSITVLFTVEIACLIASQKRCYPMYVTD</sequence>
<reference evidence="2 3" key="1">
    <citation type="journal article" date="2006" name="Science">
        <title>The genome of black cottonwood, Populus trichocarpa (Torr. &amp; Gray).</title>
        <authorList>
            <person name="Tuskan G.A."/>
            <person name="Difazio S."/>
            <person name="Jansson S."/>
            <person name="Bohlmann J."/>
            <person name="Grigoriev I."/>
            <person name="Hellsten U."/>
            <person name="Putnam N."/>
            <person name="Ralph S."/>
            <person name="Rombauts S."/>
            <person name="Salamov A."/>
            <person name="Schein J."/>
            <person name="Sterck L."/>
            <person name="Aerts A."/>
            <person name="Bhalerao R.R."/>
            <person name="Bhalerao R.P."/>
            <person name="Blaudez D."/>
            <person name="Boerjan W."/>
            <person name="Brun A."/>
            <person name="Brunner A."/>
            <person name="Busov V."/>
            <person name="Campbell M."/>
            <person name="Carlson J."/>
            <person name="Chalot M."/>
            <person name="Chapman J."/>
            <person name="Chen G.L."/>
            <person name="Cooper D."/>
            <person name="Coutinho P.M."/>
            <person name="Couturier J."/>
            <person name="Covert S."/>
            <person name="Cronk Q."/>
            <person name="Cunningham R."/>
            <person name="Davis J."/>
            <person name="Degroeve S."/>
            <person name="Dejardin A."/>
            <person name="Depamphilis C."/>
            <person name="Detter J."/>
            <person name="Dirks B."/>
            <person name="Dubchak I."/>
            <person name="Duplessis S."/>
            <person name="Ehlting J."/>
            <person name="Ellis B."/>
            <person name="Gendler K."/>
            <person name="Goodstein D."/>
            <person name="Gribskov M."/>
            <person name="Grimwood J."/>
            <person name="Groover A."/>
            <person name="Gunter L."/>
            <person name="Hamberger B."/>
            <person name="Heinze B."/>
            <person name="Helariutta Y."/>
            <person name="Henrissat B."/>
            <person name="Holligan D."/>
            <person name="Holt R."/>
            <person name="Huang W."/>
            <person name="Islam-Faridi N."/>
            <person name="Jones S."/>
            <person name="Jones-Rhoades M."/>
            <person name="Jorgensen R."/>
            <person name="Joshi C."/>
            <person name="Kangasjarvi J."/>
            <person name="Karlsson J."/>
            <person name="Kelleher C."/>
            <person name="Kirkpatrick R."/>
            <person name="Kirst M."/>
            <person name="Kohler A."/>
            <person name="Kalluri U."/>
            <person name="Larimer F."/>
            <person name="Leebens-Mack J."/>
            <person name="Leple J.C."/>
            <person name="Locascio P."/>
            <person name="Lou Y."/>
            <person name="Lucas S."/>
            <person name="Martin F."/>
            <person name="Montanini B."/>
            <person name="Napoli C."/>
            <person name="Nelson D.R."/>
            <person name="Nelson C."/>
            <person name="Nieminen K."/>
            <person name="Nilsson O."/>
            <person name="Pereda V."/>
            <person name="Peter G."/>
            <person name="Philippe R."/>
            <person name="Pilate G."/>
            <person name="Poliakov A."/>
            <person name="Razumovskaya J."/>
            <person name="Richardson P."/>
            <person name="Rinaldi C."/>
            <person name="Ritland K."/>
            <person name="Rouze P."/>
            <person name="Ryaboy D."/>
            <person name="Schmutz J."/>
            <person name="Schrader J."/>
            <person name="Segerman B."/>
            <person name="Shin H."/>
            <person name="Siddiqui A."/>
            <person name="Sterky F."/>
            <person name="Terry A."/>
            <person name="Tsai C.J."/>
            <person name="Uberbacher E."/>
            <person name="Unneberg P."/>
            <person name="Vahala J."/>
            <person name="Wall K."/>
            <person name="Wessler S."/>
            <person name="Yang G."/>
            <person name="Yin T."/>
            <person name="Douglas C."/>
            <person name="Marra M."/>
            <person name="Sandberg G."/>
            <person name="Van de Peer Y."/>
            <person name="Rokhsar D."/>
        </authorList>
    </citation>
    <scope>NUCLEOTIDE SEQUENCE [LARGE SCALE GENOMIC DNA]</scope>
    <source>
        <strain evidence="3">cv. Nisqually</strain>
    </source>
</reference>
<accession>B9IB01</accession>
<keyword evidence="1" id="KW-0812">Transmembrane</keyword>
<dbReference type="HOGENOM" id="CLU_2007847_0_0_1"/>
<dbReference type="InParanoid" id="B9IB01"/>
<name>B9IB01_POPTR</name>
<evidence type="ECO:0000313" key="2">
    <source>
        <dbReference type="EMBL" id="PNT05473.1"/>
    </source>
</evidence>
<dbReference type="Proteomes" id="UP000006729">
    <property type="component" value="Chromosome 14"/>
</dbReference>
<keyword evidence="1" id="KW-1133">Transmembrane helix</keyword>
<evidence type="ECO:0000256" key="1">
    <source>
        <dbReference type="SAM" id="Phobius"/>
    </source>
</evidence>
<gene>
    <name evidence="2" type="ORF">POPTR_014G174600</name>
</gene>
<dbReference type="AlphaFoldDB" id="B9IB01"/>
<organism evidence="2 3">
    <name type="scientific">Populus trichocarpa</name>
    <name type="common">Western balsam poplar</name>
    <name type="synonym">Populus balsamifera subsp. trichocarpa</name>
    <dbReference type="NCBI Taxonomy" id="3694"/>
    <lineage>
        <taxon>Eukaryota</taxon>
        <taxon>Viridiplantae</taxon>
        <taxon>Streptophyta</taxon>
        <taxon>Embryophyta</taxon>
        <taxon>Tracheophyta</taxon>
        <taxon>Spermatophyta</taxon>
        <taxon>Magnoliopsida</taxon>
        <taxon>eudicotyledons</taxon>
        <taxon>Gunneridae</taxon>
        <taxon>Pentapetalae</taxon>
        <taxon>rosids</taxon>
        <taxon>fabids</taxon>
        <taxon>Malpighiales</taxon>
        <taxon>Salicaceae</taxon>
        <taxon>Saliceae</taxon>
        <taxon>Populus</taxon>
    </lineage>
</organism>